<dbReference type="InterPro" id="IPR015143">
    <property type="entry name" value="L27_1"/>
</dbReference>
<dbReference type="Gene3D" id="2.30.30.40">
    <property type="entry name" value="SH3 Domains"/>
    <property type="match status" value="1"/>
</dbReference>
<dbReference type="AlphaFoldDB" id="A0A2A6D003"/>
<gene>
    <name evidence="9" type="primary">WBGene00116813</name>
</gene>
<reference evidence="9" key="2">
    <citation type="submission" date="2022-06" db="UniProtKB">
        <authorList>
            <consortium name="EnsemblMetazoa"/>
        </authorList>
    </citation>
    <scope>IDENTIFICATION</scope>
    <source>
        <strain evidence="9">PS312</strain>
    </source>
</reference>
<dbReference type="GO" id="GO:0031594">
    <property type="term" value="C:neuromuscular junction"/>
    <property type="evidence" value="ECO:0000318"/>
    <property type="project" value="GO_Central"/>
</dbReference>
<sequence>MDEYRIEEGEGTFVLRRVRPDHQGQDLLKPSPRSSRPPRQKRSSDEEEKRRKRKEEGRTIPRIEEPVEEKERRRRRKEWRRVHRKIEDAHRALEQIEDFCNQLSDPRDDEFRRHIQALIDCFKENLFSALLELQDLFDYTLLNSTKLQSDKIREVRRLVDLWHSRPPIGSGANLHHIQSSGGATSSLGGGRRSANDDRLGYIDSSHGNGVLGGTLSTGLNGHSHNQSSYSSSHVVRETSRQLTSDGWNTHETVSRTMETPQGVHTETTQRNGMIDEHGRHWEVEDIVLEKGKTGLGFSITGGTDQADSNGDTAVYVTQIIPNGAAAIDGRMQVQDQILAVNSTDCSHVPHSVVVNALKNAGNIVKLRLRRPRRESDLTSTSLLPPLSSSLLGAGRSSLHGSSSALFSSPPTAGIPSYPPPPPPPAHHSSFTHIPVHRSTAEIDRLSRQPGVQKIDLYKTTGGLGFSIAGGVANEHVQAHDGRLRVGDRIVAVRDYGRIVDETSLENVAHEYAVNVLKNTGTRVQLLYVKNPHPEVNFGENTSFGMNSTPNRPGSVHGYGDRSFESSHQPYAPQETPVYQPHQMEIPLHPRKTALVKGTQGLGFNIVGGEEGEPIYISYVLPGGVADLSGQVRKGDVLLEVNGVSLHSATHGQAAECLKNATNPVTLGLHYRPQEYQEFEDKIERLRADLIRNNTPAAVMPKQLYVKALFDNEPSREDGAPHRAMAFNYGEILHITNDTDPDWWNARKVADNGDEGPEGVIPSKRRVEKREKQRRKRVNVRSPDEISGSQSLGRGATMAGGLEGRRGSKSQLSFSRKFPFVKSTDRLNEMTDQEREYSGATTLTATTYTSESEFVSVTDEPVHSYVPVDQQQRTYVRPVIVLGALKDKINDELVTRHPERFGSCVPHTSRQPRDSEVHGRDYHFVSKEQMEVDVRNNLFIEAGQFQNNLYGTSIASVKEVAQQGRHCILDVSGNAIRRLQSIANIHPIAVFVKPQSPAQIMDWERGQMNEDEAHAQFQRCQRIEQSFGDLFTQVISNAHSFEEIVQRVLHTISVESRPTIWVPNPARPL</sequence>
<dbReference type="GO" id="GO:0016323">
    <property type="term" value="C:basolateral plasma membrane"/>
    <property type="evidence" value="ECO:0000318"/>
    <property type="project" value="GO_Central"/>
</dbReference>
<dbReference type="GO" id="GO:0007399">
    <property type="term" value="P:nervous system development"/>
    <property type="evidence" value="ECO:0000318"/>
    <property type="project" value="GO_Central"/>
</dbReference>
<dbReference type="GO" id="GO:0009792">
    <property type="term" value="P:embryo development ending in birth or egg hatching"/>
    <property type="evidence" value="ECO:0007669"/>
    <property type="project" value="EnsemblMetazoa"/>
</dbReference>
<dbReference type="Gene3D" id="1.10.287.470">
    <property type="entry name" value="Helix hairpin bin"/>
    <property type="match status" value="1"/>
</dbReference>
<dbReference type="GO" id="GO:0098609">
    <property type="term" value="P:cell-cell adhesion"/>
    <property type="evidence" value="ECO:0000318"/>
    <property type="project" value="GO_Central"/>
</dbReference>
<dbReference type="PANTHER" id="PTHR23119:SF51">
    <property type="entry name" value="DISKS LARGE 1 TUMOR SUPPRESSOR PROTEIN"/>
    <property type="match status" value="1"/>
</dbReference>
<dbReference type="InterPro" id="IPR008144">
    <property type="entry name" value="Guanylate_kin-like_dom"/>
</dbReference>
<evidence type="ECO:0000256" key="2">
    <source>
        <dbReference type="ARBA" id="ARBA00004236"/>
    </source>
</evidence>
<dbReference type="GO" id="GO:0043296">
    <property type="term" value="C:apical junction complex"/>
    <property type="evidence" value="ECO:0007669"/>
    <property type="project" value="EnsemblMetazoa"/>
</dbReference>
<dbReference type="GO" id="GO:0019901">
    <property type="term" value="F:protein kinase binding"/>
    <property type="evidence" value="ECO:0000318"/>
    <property type="project" value="GO_Central"/>
</dbReference>
<dbReference type="Pfam" id="PF09058">
    <property type="entry name" value="L27_1"/>
    <property type="match status" value="1"/>
</dbReference>
<dbReference type="InterPro" id="IPR020590">
    <property type="entry name" value="Guanylate_kinase_CS"/>
</dbReference>
<dbReference type="PROSITE" id="PS50052">
    <property type="entry name" value="GUANYLATE_KINASE_2"/>
    <property type="match status" value="1"/>
</dbReference>
<dbReference type="InterPro" id="IPR027417">
    <property type="entry name" value="P-loop_NTPase"/>
</dbReference>
<dbReference type="GO" id="GO:0043113">
    <property type="term" value="P:receptor clustering"/>
    <property type="evidence" value="ECO:0000318"/>
    <property type="project" value="GO_Central"/>
</dbReference>
<proteinExistence type="inferred from homology"/>
<dbReference type="InterPro" id="IPR008145">
    <property type="entry name" value="GK/Ca_channel_bsu"/>
</dbReference>
<feature type="compositionally biased region" description="Basic and acidic residues" evidence="8">
    <location>
        <begin position="42"/>
        <end position="62"/>
    </location>
</feature>
<dbReference type="GO" id="GO:0005912">
    <property type="term" value="C:adherens junction"/>
    <property type="evidence" value="ECO:0007669"/>
    <property type="project" value="EnsemblMetazoa"/>
</dbReference>
<feature type="region of interest" description="Disordered" evidence="8">
    <location>
        <begin position="401"/>
        <end position="431"/>
    </location>
</feature>
<organism evidence="9 10">
    <name type="scientific">Pristionchus pacificus</name>
    <name type="common">Parasitic nematode worm</name>
    <dbReference type="NCBI Taxonomy" id="54126"/>
    <lineage>
        <taxon>Eukaryota</taxon>
        <taxon>Metazoa</taxon>
        <taxon>Ecdysozoa</taxon>
        <taxon>Nematoda</taxon>
        <taxon>Chromadorea</taxon>
        <taxon>Rhabditida</taxon>
        <taxon>Rhabditina</taxon>
        <taxon>Diplogasteromorpha</taxon>
        <taxon>Diplogasteroidea</taxon>
        <taxon>Neodiplogasteridae</taxon>
        <taxon>Pristionchus</taxon>
    </lineage>
</organism>
<dbReference type="InterPro" id="IPR050614">
    <property type="entry name" value="Synaptic_Scaffolding_LAP-MAGUK"/>
</dbReference>
<keyword evidence="5" id="KW-1003">Cell membrane</keyword>
<dbReference type="Proteomes" id="UP000005239">
    <property type="component" value="Unassembled WGS sequence"/>
</dbReference>
<dbReference type="Pfam" id="PF00595">
    <property type="entry name" value="PDZ"/>
    <property type="match status" value="3"/>
</dbReference>
<dbReference type="GO" id="GO:0007268">
    <property type="term" value="P:chemical synaptic transmission"/>
    <property type="evidence" value="ECO:0000318"/>
    <property type="project" value="GO_Central"/>
</dbReference>
<dbReference type="InterPro" id="IPR001478">
    <property type="entry name" value="PDZ"/>
</dbReference>
<dbReference type="GO" id="GO:0099072">
    <property type="term" value="P:regulation of postsynaptic membrane neurotransmitter receptor levels"/>
    <property type="evidence" value="ECO:0000318"/>
    <property type="project" value="GO_Central"/>
</dbReference>
<feature type="compositionally biased region" description="Basic residues" evidence="8">
    <location>
        <begin position="762"/>
        <end position="778"/>
    </location>
</feature>
<dbReference type="SUPFAM" id="SSF101288">
    <property type="entry name" value="L27 domain"/>
    <property type="match status" value="1"/>
</dbReference>
<dbReference type="InterPro" id="IPR004172">
    <property type="entry name" value="L27_dom"/>
</dbReference>
<dbReference type="GO" id="GO:0098839">
    <property type="term" value="C:postsynaptic density membrane"/>
    <property type="evidence" value="ECO:0000318"/>
    <property type="project" value="GO_Central"/>
</dbReference>
<feature type="region of interest" description="Disordered" evidence="8">
    <location>
        <begin position="745"/>
        <end position="809"/>
    </location>
</feature>
<feature type="region of interest" description="Disordered" evidence="8">
    <location>
        <begin position="172"/>
        <end position="197"/>
    </location>
</feature>
<evidence type="ECO:0000313" key="9">
    <source>
        <dbReference type="EnsemblMetazoa" id="PPA27259.1"/>
    </source>
</evidence>
<dbReference type="Pfam" id="PF00625">
    <property type="entry name" value="Guanylate_kin"/>
    <property type="match status" value="1"/>
</dbReference>
<keyword evidence="4" id="KW-0728">SH3 domain</keyword>
<dbReference type="InterPro" id="IPR036028">
    <property type="entry name" value="SH3-like_dom_sf"/>
</dbReference>
<protein>
    <submittedName>
        <fullName evidence="9">Dlg-1</fullName>
    </submittedName>
</protein>
<name>A0A2A6D003_PRIPA</name>
<dbReference type="CDD" id="cd11861">
    <property type="entry name" value="SH3_DLG-like"/>
    <property type="match status" value="1"/>
</dbReference>
<dbReference type="Gene3D" id="3.40.50.300">
    <property type="entry name" value="P-loop containing nucleotide triphosphate hydrolases"/>
    <property type="match status" value="1"/>
</dbReference>
<evidence type="ECO:0000256" key="6">
    <source>
        <dbReference type="ARBA" id="ARBA00022737"/>
    </source>
</evidence>
<evidence type="ECO:0000256" key="4">
    <source>
        <dbReference type="ARBA" id="ARBA00022443"/>
    </source>
</evidence>
<reference evidence="10" key="1">
    <citation type="journal article" date="2008" name="Nat. Genet.">
        <title>The Pristionchus pacificus genome provides a unique perspective on nematode lifestyle and parasitism.</title>
        <authorList>
            <person name="Dieterich C."/>
            <person name="Clifton S.W."/>
            <person name="Schuster L.N."/>
            <person name="Chinwalla A."/>
            <person name="Delehaunty K."/>
            <person name="Dinkelacker I."/>
            <person name="Fulton L."/>
            <person name="Fulton R."/>
            <person name="Godfrey J."/>
            <person name="Minx P."/>
            <person name="Mitreva M."/>
            <person name="Roeseler W."/>
            <person name="Tian H."/>
            <person name="Witte H."/>
            <person name="Yang S.P."/>
            <person name="Wilson R.K."/>
            <person name="Sommer R.J."/>
        </authorList>
    </citation>
    <scope>NUCLEOTIDE SEQUENCE [LARGE SCALE GENOMIC DNA]</scope>
    <source>
        <strain evidence="10">PS312</strain>
    </source>
</reference>
<feature type="compositionally biased region" description="Pro residues" evidence="8">
    <location>
        <begin position="416"/>
        <end position="425"/>
    </location>
</feature>
<evidence type="ECO:0000256" key="8">
    <source>
        <dbReference type="SAM" id="MobiDB-lite"/>
    </source>
</evidence>
<dbReference type="OrthoDB" id="78824at2759"/>
<dbReference type="PROSITE" id="PS51022">
    <property type="entry name" value="L27"/>
    <property type="match status" value="1"/>
</dbReference>
<dbReference type="Gene3D" id="2.30.42.10">
    <property type="match status" value="3"/>
</dbReference>
<dbReference type="InterPro" id="IPR036892">
    <property type="entry name" value="L27_dom_sf"/>
</dbReference>
<dbReference type="SUPFAM" id="SSF50044">
    <property type="entry name" value="SH3-domain"/>
    <property type="match status" value="1"/>
</dbReference>
<dbReference type="PROSITE" id="PS50106">
    <property type="entry name" value="PDZ"/>
    <property type="match status" value="3"/>
</dbReference>
<dbReference type="EnsemblMetazoa" id="PPA27259.1">
    <property type="protein sequence ID" value="PPA27259.1"/>
    <property type="gene ID" value="WBGene00116813"/>
</dbReference>
<dbReference type="SUPFAM" id="SSF52540">
    <property type="entry name" value="P-loop containing nucleoside triphosphate hydrolases"/>
    <property type="match status" value="1"/>
</dbReference>
<keyword evidence="10" id="KW-1185">Reference proteome</keyword>
<feature type="compositionally biased region" description="Low complexity" evidence="8">
    <location>
        <begin position="401"/>
        <end position="415"/>
    </location>
</feature>
<dbReference type="PROSITE" id="PS00856">
    <property type="entry name" value="GUANYLATE_KINASE_1"/>
    <property type="match status" value="1"/>
</dbReference>
<dbReference type="GO" id="GO:0045186">
    <property type="term" value="P:zonula adherens assembly"/>
    <property type="evidence" value="ECO:0007669"/>
    <property type="project" value="EnsemblMetazoa"/>
</dbReference>
<keyword evidence="7" id="KW-0472">Membrane</keyword>
<comment type="subcellular location">
    <subcellularLocation>
        <location evidence="2">Cell membrane</location>
    </subcellularLocation>
    <subcellularLocation>
        <location evidence="1">Membrane</location>
        <topology evidence="1">Peripheral membrane protein</topology>
    </subcellularLocation>
</comment>
<dbReference type="GO" id="GO:0045197">
    <property type="term" value="P:establishment or maintenance of epithelial cell apical/basal polarity"/>
    <property type="evidence" value="ECO:0000318"/>
    <property type="project" value="GO_Central"/>
</dbReference>
<feature type="region of interest" description="Disordered" evidence="8">
    <location>
        <begin position="1"/>
        <end position="62"/>
    </location>
</feature>
<comment type="similarity">
    <text evidence="3">Belongs to the MAGUK family.</text>
</comment>
<evidence type="ECO:0000256" key="5">
    <source>
        <dbReference type="ARBA" id="ARBA00022475"/>
    </source>
</evidence>
<accession>A0A8R1YJQ2</accession>
<dbReference type="GO" id="GO:0043005">
    <property type="term" value="C:neuron projection"/>
    <property type="evidence" value="ECO:0000318"/>
    <property type="project" value="GO_Central"/>
</dbReference>
<dbReference type="SMART" id="SM00326">
    <property type="entry name" value="SH3"/>
    <property type="match status" value="1"/>
</dbReference>
<dbReference type="GO" id="GO:0035418">
    <property type="term" value="P:protein localization to synapse"/>
    <property type="evidence" value="ECO:0000318"/>
    <property type="project" value="GO_Central"/>
</dbReference>
<evidence type="ECO:0000313" key="10">
    <source>
        <dbReference type="Proteomes" id="UP000005239"/>
    </source>
</evidence>
<dbReference type="PROSITE" id="PS50002">
    <property type="entry name" value="SH3"/>
    <property type="match status" value="1"/>
</dbReference>
<evidence type="ECO:0000256" key="7">
    <source>
        <dbReference type="ARBA" id="ARBA00023136"/>
    </source>
</evidence>
<dbReference type="PANTHER" id="PTHR23119">
    <property type="entry name" value="DISCS LARGE"/>
    <property type="match status" value="1"/>
</dbReference>
<keyword evidence="6" id="KW-0677">Repeat</keyword>
<accession>A0A2A6D003</accession>
<dbReference type="InterPro" id="IPR036034">
    <property type="entry name" value="PDZ_sf"/>
</dbReference>
<dbReference type="FunFam" id="2.30.42.10:FF:000001">
    <property type="entry name" value="Disks large homolog 1 isoform 2"/>
    <property type="match status" value="1"/>
</dbReference>
<dbReference type="InterPro" id="IPR001452">
    <property type="entry name" value="SH3_domain"/>
</dbReference>
<evidence type="ECO:0000256" key="1">
    <source>
        <dbReference type="ARBA" id="ARBA00004170"/>
    </source>
</evidence>
<dbReference type="SMART" id="SM00072">
    <property type="entry name" value="GuKc"/>
    <property type="match status" value="1"/>
</dbReference>
<dbReference type="SUPFAM" id="SSF50156">
    <property type="entry name" value="PDZ domain-like"/>
    <property type="match status" value="3"/>
</dbReference>
<dbReference type="SMART" id="SM00228">
    <property type="entry name" value="PDZ"/>
    <property type="match status" value="3"/>
</dbReference>
<dbReference type="CDD" id="cd00071">
    <property type="entry name" value="GMPK"/>
    <property type="match status" value="1"/>
</dbReference>
<dbReference type="GO" id="GO:0097120">
    <property type="term" value="P:receptor localization to synapse"/>
    <property type="evidence" value="ECO:0000318"/>
    <property type="project" value="GO_Central"/>
</dbReference>
<evidence type="ECO:0000256" key="3">
    <source>
        <dbReference type="ARBA" id="ARBA00007014"/>
    </source>
</evidence>